<dbReference type="EMBL" id="CM042889">
    <property type="protein sequence ID" value="KAI4318743.1"/>
    <property type="molecule type" value="Genomic_DNA"/>
</dbReference>
<gene>
    <name evidence="1" type="ORF">MLD38_032413</name>
</gene>
<comment type="caution">
    <text evidence="1">The sequence shown here is derived from an EMBL/GenBank/DDBJ whole genome shotgun (WGS) entry which is preliminary data.</text>
</comment>
<dbReference type="Proteomes" id="UP001057402">
    <property type="component" value="Chromosome 10"/>
</dbReference>
<evidence type="ECO:0000313" key="2">
    <source>
        <dbReference type="Proteomes" id="UP001057402"/>
    </source>
</evidence>
<reference evidence="2" key="1">
    <citation type="journal article" date="2023" name="Front. Plant Sci.">
        <title>Chromosomal-level genome assembly of Melastoma candidum provides insights into trichome evolution.</title>
        <authorList>
            <person name="Zhong Y."/>
            <person name="Wu W."/>
            <person name="Sun C."/>
            <person name="Zou P."/>
            <person name="Liu Y."/>
            <person name="Dai S."/>
            <person name="Zhou R."/>
        </authorList>
    </citation>
    <scope>NUCLEOTIDE SEQUENCE [LARGE SCALE GENOMIC DNA]</scope>
</reference>
<evidence type="ECO:0000313" key="1">
    <source>
        <dbReference type="EMBL" id="KAI4318743.1"/>
    </source>
</evidence>
<proteinExistence type="predicted"/>
<sequence length="166" mass="18782">MANRATGTTILFLISLVLLFLSSSAQNSIKDYLDAHNAARRAVGVPMPDMVWNNTLASYARTYARVRAKDCKLKHSNGPYGENLAYGYSWRFSATYAISLWVVEKVFYNYTSNSCIGRNECLHYTQIVWSDSINLGCARVKCANGYDWFVTCNYDPPGNWEGELPY</sequence>
<name>A0ACB9M3Z5_9MYRT</name>
<organism evidence="1 2">
    <name type="scientific">Melastoma candidum</name>
    <dbReference type="NCBI Taxonomy" id="119954"/>
    <lineage>
        <taxon>Eukaryota</taxon>
        <taxon>Viridiplantae</taxon>
        <taxon>Streptophyta</taxon>
        <taxon>Embryophyta</taxon>
        <taxon>Tracheophyta</taxon>
        <taxon>Spermatophyta</taxon>
        <taxon>Magnoliopsida</taxon>
        <taxon>eudicotyledons</taxon>
        <taxon>Gunneridae</taxon>
        <taxon>Pentapetalae</taxon>
        <taxon>rosids</taxon>
        <taxon>malvids</taxon>
        <taxon>Myrtales</taxon>
        <taxon>Melastomataceae</taxon>
        <taxon>Melastomatoideae</taxon>
        <taxon>Melastomateae</taxon>
        <taxon>Melastoma</taxon>
    </lineage>
</organism>
<protein>
    <submittedName>
        <fullName evidence="1">Uncharacterized protein</fullName>
    </submittedName>
</protein>
<accession>A0ACB9M3Z5</accession>
<keyword evidence="2" id="KW-1185">Reference proteome</keyword>